<dbReference type="EMBL" id="UINC01001084">
    <property type="protein sequence ID" value="SUZ70240.1"/>
    <property type="molecule type" value="Genomic_DNA"/>
</dbReference>
<dbReference type="InterPro" id="IPR028250">
    <property type="entry name" value="DsbDN"/>
</dbReference>
<dbReference type="AlphaFoldDB" id="A0A381PTK4"/>
<dbReference type="Pfam" id="PF00578">
    <property type="entry name" value="AhpC-TSA"/>
    <property type="match status" value="1"/>
</dbReference>
<proteinExistence type="predicted"/>
<accession>A0A381PTK4</accession>
<organism evidence="3">
    <name type="scientific">marine metagenome</name>
    <dbReference type="NCBI Taxonomy" id="408172"/>
    <lineage>
        <taxon>unclassified sequences</taxon>
        <taxon>metagenomes</taxon>
        <taxon>ecological metagenomes</taxon>
    </lineage>
</organism>
<dbReference type="InterPro" id="IPR036249">
    <property type="entry name" value="Thioredoxin-like_sf"/>
</dbReference>
<dbReference type="Gene3D" id="2.60.40.1250">
    <property type="entry name" value="Thiol:disulfide interchange protein DsbD, N-terminal domain"/>
    <property type="match status" value="1"/>
</dbReference>
<dbReference type="SUPFAM" id="SSF52833">
    <property type="entry name" value="Thioredoxin-like"/>
    <property type="match status" value="1"/>
</dbReference>
<evidence type="ECO:0000259" key="1">
    <source>
        <dbReference type="Pfam" id="PF00578"/>
    </source>
</evidence>
<evidence type="ECO:0000259" key="2">
    <source>
        <dbReference type="Pfam" id="PF11412"/>
    </source>
</evidence>
<name>A0A381PTK4_9ZZZZ</name>
<dbReference type="Gene3D" id="3.40.30.10">
    <property type="entry name" value="Glutaredoxin"/>
    <property type="match status" value="1"/>
</dbReference>
<protein>
    <recommendedName>
        <fullName evidence="4">Redoxin domain-containing protein</fullName>
    </recommendedName>
</protein>
<dbReference type="InterPro" id="IPR036929">
    <property type="entry name" value="DsbDN_sf"/>
</dbReference>
<sequence>MTQLVQLQKTLPELHEAGYEVFAISNDTVERLADFAKQHCITFSLLSDEDSTVISSFGIMNTLIRPDEGKHMRWYGIPYPGTYIIDEAGIVVDKDFHQHHARRLSGRGLLQRVLGTLPEQHVEAPKATSEGNEITLTTSLVDPTLMLEVISLLVCRLHIAAGKHIYAPGAPEAFTPASLEFHGKGLRFGEPEWPQPQRLNMTDLNIQVPVYDREVTVSVPVTATSALVRLGHGLEQTSVKITIACAYQSCDEVSCGLPETIEATISVPLEELVEPEGVKTYAKRVEQEQSAKRPDGPLDDEP</sequence>
<evidence type="ECO:0000313" key="3">
    <source>
        <dbReference type="EMBL" id="SUZ70240.1"/>
    </source>
</evidence>
<dbReference type="GO" id="GO:0016209">
    <property type="term" value="F:antioxidant activity"/>
    <property type="evidence" value="ECO:0007669"/>
    <property type="project" value="InterPro"/>
</dbReference>
<reference evidence="3" key="1">
    <citation type="submission" date="2018-05" db="EMBL/GenBank/DDBJ databases">
        <authorList>
            <person name="Lanie J.A."/>
            <person name="Ng W.-L."/>
            <person name="Kazmierczak K.M."/>
            <person name="Andrzejewski T.M."/>
            <person name="Davidsen T.M."/>
            <person name="Wayne K.J."/>
            <person name="Tettelin H."/>
            <person name="Glass J.I."/>
            <person name="Rusch D."/>
            <person name="Podicherti R."/>
            <person name="Tsui H.-C.T."/>
            <person name="Winkler M.E."/>
        </authorList>
    </citation>
    <scope>NUCLEOTIDE SEQUENCE</scope>
</reference>
<gene>
    <name evidence="3" type="ORF">METZ01_LOCUS23094</name>
</gene>
<feature type="domain" description="Alkyl hydroperoxide reductase subunit C/ Thiol specific antioxidant" evidence="1">
    <location>
        <begin position="2"/>
        <end position="92"/>
    </location>
</feature>
<dbReference type="InterPro" id="IPR000866">
    <property type="entry name" value="AhpC/TSA"/>
</dbReference>
<dbReference type="Pfam" id="PF11412">
    <property type="entry name" value="DsbD_N"/>
    <property type="match status" value="1"/>
</dbReference>
<evidence type="ECO:0008006" key="4">
    <source>
        <dbReference type="Google" id="ProtNLM"/>
    </source>
</evidence>
<dbReference type="GO" id="GO:0016491">
    <property type="term" value="F:oxidoreductase activity"/>
    <property type="evidence" value="ECO:0007669"/>
    <property type="project" value="InterPro"/>
</dbReference>
<feature type="domain" description="Thiol:disulfide interchange protein DsbD N-terminal" evidence="2">
    <location>
        <begin position="154"/>
        <end position="261"/>
    </location>
</feature>